<evidence type="ECO:0000256" key="1">
    <source>
        <dbReference type="ARBA" id="ARBA00001164"/>
    </source>
</evidence>
<dbReference type="OrthoDB" id="9796196at2"/>
<sequence length="253" mass="26467">MSSPSNQHLPPSPQYRTRIKICGLTREQDVDAAVAAGADAVGFVLYAASPRAVTAQRAATLATRLPPFVTPVLLFVNESASNVIAACALLAGATVQFHGDESPRECLAATQGGARPFLRAARIPLGDGAARFDLVKYAHDYSKAQAILLDAHVDGYGGGGKAFNWSLLPPSVASHLVLSGGLTPANVTDGILQVRPRCHTLAVDVSSGVEADGPDGKPLRGIKDPQKIQRFVAAVRAADAQLAKNPHEFLPIP</sequence>
<protein>
    <recommendedName>
        <fullName evidence="4 9">N-(5'-phosphoribosyl)anthranilate isomerase</fullName>
        <shortName evidence="9">PRAI</shortName>
        <ecNumber evidence="3 9">5.3.1.24</ecNumber>
    </recommendedName>
</protein>
<dbReference type="PANTHER" id="PTHR42894">
    <property type="entry name" value="N-(5'-PHOSPHORIBOSYL)ANTHRANILATE ISOMERASE"/>
    <property type="match status" value="1"/>
</dbReference>
<dbReference type="GO" id="GO:0004640">
    <property type="term" value="F:phosphoribosylanthranilate isomerase activity"/>
    <property type="evidence" value="ECO:0007669"/>
    <property type="project" value="UniProtKB-UniRule"/>
</dbReference>
<proteinExistence type="inferred from homology"/>
<dbReference type="CDD" id="cd00405">
    <property type="entry name" value="PRAI"/>
    <property type="match status" value="1"/>
</dbReference>
<dbReference type="PATRIC" id="fig|573060.9.peg.2019"/>
<dbReference type="InterPro" id="IPR011060">
    <property type="entry name" value="RibuloseP-bd_barrel"/>
</dbReference>
<evidence type="ECO:0000256" key="8">
    <source>
        <dbReference type="ARBA" id="ARBA00023235"/>
    </source>
</evidence>
<evidence type="ECO:0000256" key="4">
    <source>
        <dbReference type="ARBA" id="ARBA00022272"/>
    </source>
</evidence>
<dbReference type="SUPFAM" id="SSF51366">
    <property type="entry name" value="Ribulose-phoshate binding barrel"/>
    <property type="match status" value="1"/>
</dbReference>
<feature type="domain" description="N-(5'phosphoribosyl) anthranilate isomerase (PRAI)" evidence="10">
    <location>
        <begin position="19"/>
        <end position="233"/>
    </location>
</feature>
<evidence type="ECO:0000259" key="10">
    <source>
        <dbReference type="Pfam" id="PF00697"/>
    </source>
</evidence>
<dbReference type="NCBIfam" id="NF002299">
    <property type="entry name" value="PRK01222.1-6"/>
    <property type="match status" value="1"/>
</dbReference>
<keyword evidence="7 9" id="KW-0057">Aromatic amino acid biosynthesis</keyword>
<dbReference type="EC" id="5.3.1.24" evidence="3 9"/>
<dbReference type="AlphaFoldDB" id="C5T802"/>
<dbReference type="EMBL" id="ACQT01000130">
    <property type="protein sequence ID" value="EER59400.1"/>
    <property type="molecule type" value="Genomic_DNA"/>
</dbReference>
<evidence type="ECO:0000256" key="3">
    <source>
        <dbReference type="ARBA" id="ARBA00012572"/>
    </source>
</evidence>
<evidence type="ECO:0000313" key="11">
    <source>
        <dbReference type="EMBL" id="EER59400.1"/>
    </source>
</evidence>
<dbReference type="Pfam" id="PF00697">
    <property type="entry name" value="PRAI"/>
    <property type="match status" value="1"/>
</dbReference>
<gene>
    <name evidence="9" type="primary">trpF</name>
    <name evidence="11" type="ORF">AcdelDRAFT_3032</name>
</gene>
<keyword evidence="12" id="KW-1185">Reference proteome</keyword>
<keyword evidence="5 9" id="KW-0028">Amino-acid biosynthesis</keyword>
<comment type="similarity">
    <text evidence="9">Belongs to the TrpF family.</text>
</comment>
<dbReference type="InterPro" id="IPR013785">
    <property type="entry name" value="Aldolase_TIM"/>
</dbReference>
<dbReference type="RefSeq" id="WP_005798198.1">
    <property type="nucleotide sequence ID" value="NZ_ACQT01000130.1"/>
</dbReference>
<accession>C5T802</accession>
<dbReference type="Gene3D" id="3.20.20.70">
    <property type="entry name" value="Aldolase class I"/>
    <property type="match status" value="1"/>
</dbReference>
<name>C5T802_ACIDE</name>
<reference evidence="11 12" key="1">
    <citation type="submission" date="2009-05" db="EMBL/GenBank/DDBJ databases">
        <title>The draft genome of Acidovorax delafieldii 2AN.</title>
        <authorList>
            <consortium name="US DOE Joint Genome Institute (JGI-PGF)"/>
            <person name="Lucas S."/>
            <person name="Copeland A."/>
            <person name="Lapidus A."/>
            <person name="Glavina del Rio T."/>
            <person name="Tice H."/>
            <person name="Bruce D."/>
            <person name="Goodwin L."/>
            <person name="Pitluck S."/>
            <person name="Larimer F."/>
            <person name="Land M.L."/>
            <person name="Hauser L."/>
            <person name="Shelobolina E.S."/>
            <person name="Picardal F."/>
            <person name="Roden E."/>
            <person name="Emerson D."/>
        </authorList>
    </citation>
    <scope>NUCLEOTIDE SEQUENCE [LARGE SCALE GENOMIC DNA]</scope>
    <source>
        <strain evidence="11 12">2AN</strain>
    </source>
</reference>
<dbReference type="PANTHER" id="PTHR42894:SF1">
    <property type="entry name" value="N-(5'-PHOSPHORIBOSYL)ANTHRANILATE ISOMERASE"/>
    <property type="match status" value="1"/>
</dbReference>
<organism evidence="11 12">
    <name type="scientific">Acidovorax delafieldii 2AN</name>
    <dbReference type="NCBI Taxonomy" id="573060"/>
    <lineage>
        <taxon>Bacteria</taxon>
        <taxon>Pseudomonadati</taxon>
        <taxon>Pseudomonadota</taxon>
        <taxon>Betaproteobacteria</taxon>
        <taxon>Burkholderiales</taxon>
        <taxon>Comamonadaceae</taxon>
        <taxon>Acidovorax</taxon>
    </lineage>
</organism>
<evidence type="ECO:0000256" key="6">
    <source>
        <dbReference type="ARBA" id="ARBA00022822"/>
    </source>
</evidence>
<dbReference type="HAMAP" id="MF_00135">
    <property type="entry name" value="PRAI"/>
    <property type="match status" value="1"/>
</dbReference>
<keyword evidence="8 9" id="KW-0413">Isomerase</keyword>
<dbReference type="Proteomes" id="UP000003856">
    <property type="component" value="Unassembled WGS sequence"/>
</dbReference>
<dbReference type="InterPro" id="IPR001240">
    <property type="entry name" value="PRAI_dom"/>
</dbReference>
<keyword evidence="6 9" id="KW-0822">Tryptophan biosynthesis</keyword>
<evidence type="ECO:0000256" key="9">
    <source>
        <dbReference type="HAMAP-Rule" id="MF_00135"/>
    </source>
</evidence>
<comment type="pathway">
    <text evidence="2 9">Amino-acid biosynthesis; L-tryptophan biosynthesis; L-tryptophan from chorismate: step 3/5.</text>
</comment>
<comment type="catalytic activity">
    <reaction evidence="1 9">
        <text>N-(5-phospho-beta-D-ribosyl)anthranilate = 1-(2-carboxyphenylamino)-1-deoxy-D-ribulose 5-phosphate</text>
        <dbReference type="Rhea" id="RHEA:21540"/>
        <dbReference type="ChEBI" id="CHEBI:18277"/>
        <dbReference type="ChEBI" id="CHEBI:58613"/>
        <dbReference type="EC" id="5.3.1.24"/>
    </reaction>
</comment>
<dbReference type="GO" id="GO:0000162">
    <property type="term" value="P:L-tryptophan biosynthetic process"/>
    <property type="evidence" value="ECO:0007669"/>
    <property type="project" value="UniProtKB-UniRule"/>
</dbReference>
<evidence type="ECO:0000256" key="2">
    <source>
        <dbReference type="ARBA" id="ARBA00004664"/>
    </source>
</evidence>
<dbReference type="InterPro" id="IPR044643">
    <property type="entry name" value="TrpF_fam"/>
</dbReference>
<dbReference type="UniPathway" id="UPA00035">
    <property type="reaction ID" value="UER00042"/>
</dbReference>
<evidence type="ECO:0000256" key="7">
    <source>
        <dbReference type="ARBA" id="ARBA00023141"/>
    </source>
</evidence>
<comment type="caution">
    <text evidence="11">The sequence shown here is derived from an EMBL/GenBank/DDBJ whole genome shotgun (WGS) entry which is preliminary data.</text>
</comment>
<evidence type="ECO:0000313" key="12">
    <source>
        <dbReference type="Proteomes" id="UP000003856"/>
    </source>
</evidence>
<evidence type="ECO:0000256" key="5">
    <source>
        <dbReference type="ARBA" id="ARBA00022605"/>
    </source>
</evidence>